<proteinExistence type="predicted"/>
<feature type="transmembrane region" description="Helical" evidence="1">
    <location>
        <begin position="12"/>
        <end position="34"/>
    </location>
</feature>
<keyword evidence="1" id="KW-0812">Transmembrane</keyword>
<protein>
    <submittedName>
        <fullName evidence="2">Uncharacterized protein</fullName>
    </submittedName>
</protein>
<reference evidence="2" key="1">
    <citation type="journal article" date="2021" name="Proc. Natl. Acad. Sci. U.S.A.">
        <title>A Catalog of Tens of Thousands of Viruses from Human Metagenomes Reveals Hidden Associations with Chronic Diseases.</title>
        <authorList>
            <person name="Tisza M.J."/>
            <person name="Buck C.B."/>
        </authorList>
    </citation>
    <scope>NUCLEOTIDE SEQUENCE</scope>
    <source>
        <strain evidence="2">CtTXt1</strain>
    </source>
</reference>
<organism evidence="2">
    <name type="scientific">Siphoviridae sp. ctTXt1</name>
    <dbReference type="NCBI Taxonomy" id="2825520"/>
    <lineage>
        <taxon>Viruses</taxon>
        <taxon>Duplodnaviria</taxon>
        <taxon>Heunggongvirae</taxon>
        <taxon>Uroviricota</taxon>
        <taxon>Caudoviricetes</taxon>
    </lineage>
</organism>
<sequence>MLFGAYIRSTMLIHILFLKINLQYCKLICIFATIK</sequence>
<name>A0A8S5P8Z9_9CAUD</name>
<evidence type="ECO:0000313" key="2">
    <source>
        <dbReference type="EMBL" id="DAE03450.1"/>
    </source>
</evidence>
<keyword evidence="1" id="KW-0472">Membrane</keyword>
<keyword evidence="1" id="KW-1133">Transmembrane helix</keyword>
<dbReference type="EMBL" id="BK015366">
    <property type="protein sequence ID" value="DAE03450.1"/>
    <property type="molecule type" value="Genomic_DNA"/>
</dbReference>
<evidence type="ECO:0000256" key="1">
    <source>
        <dbReference type="SAM" id="Phobius"/>
    </source>
</evidence>
<accession>A0A8S5P8Z9</accession>